<dbReference type="Proteomes" id="UP001190700">
    <property type="component" value="Unassembled WGS sequence"/>
</dbReference>
<dbReference type="CDD" id="cd00038">
    <property type="entry name" value="CAP_ED"/>
    <property type="match status" value="1"/>
</dbReference>
<dbReference type="Gene3D" id="1.10.287.70">
    <property type="match status" value="1"/>
</dbReference>
<protein>
    <recommendedName>
        <fullName evidence="9">Cyclic nucleotide-binding domain-containing protein</fullName>
    </recommendedName>
</protein>
<feature type="region of interest" description="Disordered" evidence="7">
    <location>
        <begin position="744"/>
        <end position="796"/>
    </location>
</feature>
<feature type="transmembrane region" description="Helical" evidence="8">
    <location>
        <begin position="219"/>
        <end position="242"/>
    </location>
</feature>
<evidence type="ECO:0000256" key="4">
    <source>
        <dbReference type="ARBA" id="ARBA00022989"/>
    </source>
</evidence>
<comment type="subcellular location">
    <subcellularLocation>
        <location evidence="1">Membrane</location>
        <topology evidence="1">Multi-pass membrane protein</topology>
    </subcellularLocation>
</comment>
<keyword evidence="11" id="KW-1185">Reference proteome</keyword>
<feature type="compositionally biased region" description="Polar residues" evidence="7">
    <location>
        <begin position="744"/>
        <end position="758"/>
    </location>
</feature>
<comment type="caution">
    <text evidence="10">The sequence shown here is derived from an EMBL/GenBank/DDBJ whole genome shotgun (WGS) entry which is preliminary data.</text>
</comment>
<dbReference type="InterPro" id="IPR050818">
    <property type="entry name" value="KCNH_animal-type"/>
</dbReference>
<keyword evidence="4 8" id="KW-1133">Transmembrane helix</keyword>
<dbReference type="SUPFAM" id="SSF81324">
    <property type="entry name" value="Voltage-gated potassium channels"/>
    <property type="match status" value="1"/>
</dbReference>
<organism evidence="10 11">
    <name type="scientific">Cymbomonas tetramitiformis</name>
    <dbReference type="NCBI Taxonomy" id="36881"/>
    <lineage>
        <taxon>Eukaryota</taxon>
        <taxon>Viridiplantae</taxon>
        <taxon>Chlorophyta</taxon>
        <taxon>Pyramimonadophyceae</taxon>
        <taxon>Pyramimonadales</taxon>
        <taxon>Pyramimonadaceae</taxon>
        <taxon>Cymbomonas</taxon>
    </lineage>
</organism>
<sequence>MINRLERSGIIRKGNMDAEVSSEVSSAKKLSVKKKSSFMRRLSERKPKIETFGSLHLQTTILFKPNADSCAYLLNPHSEFLKYWDVLAALLLLYTALITPFEVAFLESQRDALFYFNRFVDSCFFCDLCFQFFLPYREPDGSWIVEQNKIAFNYSTSWFTLDLVSTIPFDVLTDDSVTGGADGLANMQIIRLIRILRLIKLLRVMRSGRMFQRWESRFAIDYSVLSLQKFILIVLLMAHWMACAWRMVAGKVEEGSTAVNWTSYYTDRLNNDDTAALYIASLYWAVATLSTLGYGDILPTNDLERIMVVCSTVVGASVYAYMVGAVCGIVAQMDEEKNEFYKRMDNLNYFMRDKNFPPNLQERLRDFFRFRRANSGMQDNTALLEAMSPLLRGEVAECVHKRWIEQIPFFKFNDNGADQLEFFTSLALLLRTEIRTANEQIIRLGSRATSMYIIEKGLIGCNGRLHSSGSTFGVDMLQGIEFRDYTAWTLSQVVLLVLERGHLEQVIAQFPVVERMLKLSVVRHTCMENIKKYSIAVRYFANELFDQYYVLQSLGIQYLEGRFPVRQNSVMGASLSSHDHESRRKIYLWVLSIEPLKTDFLAHTTALIKLPELTFIIQCVTRIQLVYRHWVHKTTRKKYYKRLYNVDKMPTKQAKLFDLLENLGFLEHWRGITKQNLDYNNIAFVTAGDLHTAIGMPLGDAVLLLQSVNIMKGNIHLGIKDVATIAMRSKGVCEPDANFQFPLSNIKSPSPQGKTTAGNGRAPWREGAMESGNQLESGNQRPSLGRLNSHVLNDAF</sequence>
<accession>A0AAE0LK60</accession>
<dbReference type="GO" id="GO:0042391">
    <property type="term" value="P:regulation of membrane potential"/>
    <property type="evidence" value="ECO:0007669"/>
    <property type="project" value="TreeGrafter"/>
</dbReference>
<dbReference type="InterPro" id="IPR005821">
    <property type="entry name" value="Ion_trans_dom"/>
</dbReference>
<evidence type="ECO:0000256" key="5">
    <source>
        <dbReference type="ARBA" id="ARBA00023065"/>
    </source>
</evidence>
<keyword evidence="6 8" id="KW-0472">Membrane</keyword>
<dbReference type="Pfam" id="PF00520">
    <property type="entry name" value="Ion_trans"/>
    <property type="match status" value="1"/>
</dbReference>
<keyword evidence="5" id="KW-0406">Ion transport</keyword>
<dbReference type="EMBL" id="LGRX02000577">
    <property type="protein sequence ID" value="KAK3288152.1"/>
    <property type="molecule type" value="Genomic_DNA"/>
</dbReference>
<dbReference type="GO" id="GO:0005886">
    <property type="term" value="C:plasma membrane"/>
    <property type="evidence" value="ECO:0007669"/>
    <property type="project" value="TreeGrafter"/>
</dbReference>
<dbReference type="PANTHER" id="PTHR10217">
    <property type="entry name" value="VOLTAGE AND LIGAND GATED POTASSIUM CHANNEL"/>
    <property type="match status" value="1"/>
</dbReference>
<dbReference type="AlphaFoldDB" id="A0AAE0LK60"/>
<dbReference type="Gene3D" id="2.60.120.10">
    <property type="entry name" value="Jelly Rolls"/>
    <property type="match status" value="1"/>
</dbReference>
<proteinExistence type="predicted"/>
<keyword evidence="3 8" id="KW-0812">Transmembrane</keyword>
<dbReference type="InterPro" id="IPR000595">
    <property type="entry name" value="cNMP-bd_dom"/>
</dbReference>
<gene>
    <name evidence="10" type="ORF">CYMTET_4363</name>
</gene>
<dbReference type="PROSITE" id="PS50042">
    <property type="entry name" value="CNMP_BINDING_3"/>
    <property type="match status" value="1"/>
</dbReference>
<evidence type="ECO:0000259" key="9">
    <source>
        <dbReference type="PROSITE" id="PS50042"/>
    </source>
</evidence>
<dbReference type="InterPro" id="IPR018490">
    <property type="entry name" value="cNMP-bd_dom_sf"/>
</dbReference>
<evidence type="ECO:0000256" key="1">
    <source>
        <dbReference type="ARBA" id="ARBA00004141"/>
    </source>
</evidence>
<dbReference type="PANTHER" id="PTHR10217:SF435">
    <property type="entry name" value="POTASSIUM VOLTAGE-GATED CHANNEL PROTEIN EAG"/>
    <property type="match status" value="1"/>
</dbReference>
<dbReference type="SUPFAM" id="SSF51206">
    <property type="entry name" value="cAMP-binding domain-like"/>
    <property type="match status" value="1"/>
</dbReference>
<keyword evidence="2" id="KW-0813">Transport</keyword>
<evidence type="ECO:0000313" key="11">
    <source>
        <dbReference type="Proteomes" id="UP001190700"/>
    </source>
</evidence>
<evidence type="ECO:0000256" key="2">
    <source>
        <dbReference type="ARBA" id="ARBA00022448"/>
    </source>
</evidence>
<feature type="compositionally biased region" description="Polar residues" evidence="7">
    <location>
        <begin position="771"/>
        <end position="782"/>
    </location>
</feature>
<dbReference type="FunFam" id="1.10.287.70:FF:000123">
    <property type="entry name" value="Potassium channel KAT3"/>
    <property type="match status" value="1"/>
</dbReference>
<dbReference type="GO" id="GO:0005249">
    <property type="term" value="F:voltage-gated potassium channel activity"/>
    <property type="evidence" value="ECO:0007669"/>
    <property type="project" value="TreeGrafter"/>
</dbReference>
<feature type="transmembrane region" description="Helical" evidence="8">
    <location>
        <begin position="83"/>
        <end position="106"/>
    </location>
</feature>
<evidence type="ECO:0000256" key="6">
    <source>
        <dbReference type="ARBA" id="ARBA00023136"/>
    </source>
</evidence>
<feature type="domain" description="Cyclic nucleotide-binding" evidence="9">
    <location>
        <begin position="426"/>
        <end position="524"/>
    </location>
</feature>
<feature type="transmembrane region" description="Helical" evidence="8">
    <location>
        <begin position="275"/>
        <end position="294"/>
    </location>
</feature>
<dbReference type="Gene3D" id="1.10.287.630">
    <property type="entry name" value="Helix hairpin bin"/>
    <property type="match status" value="1"/>
</dbReference>
<feature type="transmembrane region" description="Helical" evidence="8">
    <location>
        <begin position="306"/>
        <end position="331"/>
    </location>
</feature>
<evidence type="ECO:0000256" key="3">
    <source>
        <dbReference type="ARBA" id="ARBA00022692"/>
    </source>
</evidence>
<evidence type="ECO:0000313" key="10">
    <source>
        <dbReference type="EMBL" id="KAK3288152.1"/>
    </source>
</evidence>
<evidence type="ECO:0000256" key="8">
    <source>
        <dbReference type="SAM" id="Phobius"/>
    </source>
</evidence>
<name>A0AAE0LK60_9CHLO</name>
<dbReference type="InterPro" id="IPR014710">
    <property type="entry name" value="RmlC-like_jellyroll"/>
</dbReference>
<reference evidence="10 11" key="1">
    <citation type="journal article" date="2015" name="Genome Biol. Evol.">
        <title>Comparative Genomics of a Bacterivorous Green Alga Reveals Evolutionary Causalities and Consequences of Phago-Mixotrophic Mode of Nutrition.</title>
        <authorList>
            <person name="Burns J.A."/>
            <person name="Paasch A."/>
            <person name="Narechania A."/>
            <person name="Kim E."/>
        </authorList>
    </citation>
    <scope>NUCLEOTIDE SEQUENCE [LARGE SCALE GENOMIC DNA]</scope>
    <source>
        <strain evidence="10 11">PLY_AMNH</strain>
    </source>
</reference>
<evidence type="ECO:0000256" key="7">
    <source>
        <dbReference type="SAM" id="MobiDB-lite"/>
    </source>
</evidence>